<proteinExistence type="predicted"/>
<name>A0A3P7IQC6_STRVU</name>
<gene>
    <name evidence="5" type="ORF">SVUK_LOCUS10109</name>
</gene>
<dbReference type="SMART" id="SM00430">
    <property type="entry name" value="HOLI"/>
    <property type="match status" value="1"/>
</dbReference>
<dbReference type="OrthoDB" id="5771769at2759"/>
<keyword evidence="2" id="KW-0804">Transcription</keyword>
<keyword evidence="6" id="KW-1185">Reference proteome</keyword>
<dbReference type="InterPro" id="IPR052496">
    <property type="entry name" value="Orphan_Nuclear_Rcpt"/>
</dbReference>
<dbReference type="SUPFAM" id="SSF48508">
    <property type="entry name" value="Nuclear receptor ligand-binding domain"/>
    <property type="match status" value="1"/>
</dbReference>
<evidence type="ECO:0000313" key="6">
    <source>
        <dbReference type="Proteomes" id="UP000270094"/>
    </source>
</evidence>
<evidence type="ECO:0000256" key="1">
    <source>
        <dbReference type="ARBA" id="ARBA00023015"/>
    </source>
</evidence>
<keyword evidence="3" id="KW-0675">Receptor</keyword>
<dbReference type="PROSITE" id="PS51843">
    <property type="entry name" value="NR_LBD"/>
    <property type="match status" value="1"/>
</dbReference>
<dbReference type="PANTHER" id="PTHR47519">
    <property type="entry name" value="NUCLEAR HORMONE RECEPTOR FAMILY MEMBER NHR-31-RELATED"/>
    <property type="match status" value="1"/>
</dbReference>
<feature type="domain" description="NR LBD" evidence="4">
    <location>
        <begin position="1"/>
        <end position="180"/>
    </location>
</feature>
<evidence type="ECO:0000259" key="4">
    <source>
        <dbReference type="PROSITE" id="PS51843"/>
    </source>
</evidence>
<dbReference type="EMBL" id="UYYB01094938">
    <property type="protein sequence ID" value="VDM75111.1"/>
    <property type="molecule type" value="Genomic_DNA"/>
</dbReference>
<evidence type="ECO:0000256" key="3">
    <source>
        <dbReference type="ARBA" id="ARBA00023170"/>
    </source>
</evidence>
<sequence length="254" mass="27830">MYAHFASFVISKGGFLVNKNGFAFVLVQITLYFGKSVHLPYLLLPNDQILGLTASPTSSITAIQSRIHEELLAPLRRLRADDTEFGFLKALVLLNGDVAALSQQSKDKLREARDALLKALFGLYNETSSALDASFRVSCLLLIIPSLLSIAHSIVESPPVAELFGINECGQKQKDIESRHFYNTAEKASDRAMAPLITEAYLTPQTILSQQVDMNSRCNISPTFAVPVAFINTSIPTNIHPSSPTHIPTKVFLA</sequence>
<evidence type="ECO:0000313" key="5">
    <source>
        <dbReference type="EMBL" id="VDM75111.1"/>
    </source>
</evidence>
<dbReference type="InterPro" id="IPR000536">
    <property type="entry name" value="Nucl_hrmn_rcpt_lig-bd"/>
</dbReference>
<protein>
    <recommendedName>
        <fullName evidence="4">NR LBD domain-containing protein</fullName>
    </recommendedName>
</protein>
<dbReference type="InterPro" id="IPR035500">
    <property type="entry name" value="NHR-like_dom_sf"/>
</dbReference>
<dbReference type="PANTHER" id="PTHR47519:SF1">
    <property type="entry name" value="NUCLEAR HORMONE RECEPTOR FAMILY MEMBER NHR-31"/>
    <property type="match status" value="1"/>
</dbReference>
<organism evidence="5 6">
    <name type="scientific">Strongylus vulgaris</name>
    <name type="common">Blood worm</name>
    <dbReference type="NCBI Taxonomy" id="40348"/>
    <lineage>
        <taxon>Eukaryota</taxon>
        <taxon>Metazoa</taxon>
        <taxon>Ecdysozoa</taxon>
        <taxon>Nematoda</taxon>
        <taxon>Chromadorea</taxon>
        <taxon>Rhabditida</taxon>
        <taxon>Rhabditina</taxon>
        <taxon>Rhabditomorpha</taxon>
        <taxon>Strongyloidea</taxon>
        <taxon>Strongylidae</taxon>
        <taxon>Strongylus</taxon>
    </lineage>
</organism>
<dbReference type="Gene3D" id="1.10.565.10">
    <property type="entry name" value="Retinoid X Receptor"/>
    <property type="match status" value="1"/>
</dbReference>
<dbReference type="Proteomes" id="UP000270094">
    <property type="component" value="Unassembled WGS sequence"/>
</dbReference>
<reference evidence="5 6" key="1">
    <citation type="submission" date="2018-11" db="EMBL/GenBank/DDBJ databases">
        <authorList>
            <consortium name="Pathogen Informatics"/>
        </authorList>
    </citation>
    <scope>NUCLEOTIDE SEQUENCE [LARGE SCALE GENOMIC DNA]</scope>
</reference>
<accession>A0A3P7IQC6</accession>
<dbReference type="AlphaFoldDB" id="A0A3P7IQC6"/>
<dbReference type="Pfam" id="PF00104">
    <property type="entry name" value="Hormone_recep"/>
    <property type="match status" value="1"/>
</dbReference>
<evidence type="ECO:0000256" key="2">
    <source>
        <dbReference type="ARBA" id="ARBA00023163"/>
    </source>
</evidence>
<keyword evidence="1" id="KW-0805">Transcription regulation</keyword>